<feature type="domain" description="LssY-like C-terminal" evidence="2">
    <location>
        <begin position="81"/>
        <end position="273"/>
    </location>
</feature>
<evidence type="ECO:0000256" key="1">
    <source>
        <dbReference type="SAM" id="Phobius"/>
    </source>
</evidence>
<gene>
    <name evidence="3" type="ORF">EXU48_01565</name>
</gene>
<evidence type="ECO:0000259" key="2">
    <source>
        <dbReference type="Pfam" id="PF14067"/>
    </source>
</evidence>
<keyword evidence="1" id="KW-0812">Transmembrane</keyword>
<dbReference type="Proteomes" id="UP000504882">
    <property type="component" value="Unassembled WGS sequence"/>
</dbReference>
<evidence type="ECO:0000313" key="3">
    <source>
        <dbReference type="EMBL" id="TDE98911.1"/>
    </source>
</evidence>
<reference evidence="3 4" key="1">
    <citation type="submission" date="2019-03" db="EMBL/GenBank/DDBJ databases">
        <title>Genomic features of bacteria from cold environments.</title>
        <authorList>
            <person name="Shen L."/>
        </authorList>
    </citation>
    <scope>NUCLEOTIDE SEQUENCE [LARGE SCALE GENOMIC DNA]</scope>
    <source>
        <strain evidence="4">T3246-1</strain>
    </source>
</reference>
<proteinExistence type="predicted"/>
<keyword evidence="1" id="KW-1133">Transmembrane helix</keyword>
<protein>
    <recommendedName>
        <fullName evidence="2">LssY-like C-terminal domain-containing protein</fullName>
    </recommendedName>
</protein>
<comment type="caution">
    <text evidence="3">The sequence shown here is derived from an EMBL/GenBank/DDBJ whole genome shotgun (WGS) entry which is preliminary data.</text>
</comment>
<accession>A0ABY2E946</accession>
<dbReference type="RefSeq" id="WP_133105813.1">
    <property type="nucleotide sequence ID" value="NZ_SMNA01000001.1"/>
</dbReference>
<organism evidence="3 4">
    <name type="scientific">Occultella glacieicola</name>
    <dbReference type="NCBI Taxonomy" id="2518684"/>
    <lineage>
        <taxon>Bacteria</taxon>
        <taxon>Bacillati</taxon>
        <taxon>Actinomycetota</taxon>
        <taxon>Actinomycetes</taxon>
        <taxon>Micrococcales</taxon>
        <taxon>Ruaniaceae</taxon>
        <taxon>Occultella</taxon>
    </lineage>
</organism>
<dbReference type="EMBL" id="SMNA01000001">
    <property type="protein sequence ID" value="TDE98911.1"/>
    <property type="molecule type" value="Genomic_DNA"/>
</dbReference>
<keyword evidence="4" id="KW-1185">Reference proteome</keyword>
<keyword evidence="1" id="KW-0472">Membrane</keyword>
<feature type="transmembrane region" description="Helical" evidence="1">
    <location>
        <begin position="359"/>
        <end position="380"/>
    </location>
</feature>
<dbReference type="InterPro" id="IPR025902">
    <property type="entry name" value="LssY-like-C_dom"/>
</dbReference>
<feature type="transmembrane region" description="Helical" evidence="1">
    <location>
        <begin position="304"/>
        <end position="331"/>
    </location>
</feature>
<evidence type="ECO:0000313" key="4">
    <source>
        <dbReference type="Proteomes" id="UP000504882"/>
    </source>
</evidence>
<feature type="transmembrane region" description="Helical" evidence="1">
    <location>
        <begin position="27"/>
        <end position="48"/>
    </location>
</feature>
<sequence>MRGTLSERAHAAVEEVQENPIRFADRVFFTFATIAAGWLAFLLIHQFVTAGWRHLWAFLPFWLIVTYLLLPRIHSLLTKVYVPDYFIGRSRTREGLLGDPVNVGFRGKEDRIHEAMLRAGWHRADEINLTSSRRMVVSTLMRRSYPDAPVSPLYLFGRRQRFTYQQEVEGNPAKRHHVRFWPCPKGWRLPGGHRANWLAAGTYDTAVGLNLFTLQVTHRIDADIDAERDHIVATLTAPEAENAGIRVKHLENFSTGYHARNGGGDAIRTDGDLPIVDLRALPPASAEIAATVASDRRDAEQGRAVPLTVALGLLMMLLRVVAGVFSLSWVLHLARESIGDLRILAPIMDLGFSVEQGFVLVRLVIVSYLLAYLLLSYLVYRGSNWARMVTMAISAVSIILYAVLWLTGAPESALSSNLIGSSLEILVLLAFSGETARRFTSGKNPARNHPIDGV</sequence>
<dbReference type="Pfam" id="PF14067">
    <property type="entry name" value="LssY_C"/>
    <property type="match status" value="1"/>
</dbReference>
<feature type="transmembrane region" description="Helical" evidence="1">
    <location>
        <begin position="54"/>
        <end position="70"/>
    </location>
</feature>
<feature type="transmembrane region" description="Helical" evidence="1">
    <location>
        <begin position="389"/>
        <end position="407"/>
    </location>
</feature>
<name>A0ABY2E946_9MICO</name>